<dbReference type="SUPFAM" id="SSF109854">
    <property type="entry name" value="DinB/YfiT-like putative metalloenzymes"/>
    <property type="match status" value="1"/>
</dbReference>
<feature type="binding site" evidence="3">
    <location>
        <position position="47"/>
    </location>
    <ligand>
        <name>a divalent metal cation</name>
        <dbReference type="ChEBI" id="CHEBI:60240"/>
    </ligand>
</feature>
<reference evidence="4" key="1">
    <citation type="submission" date="2020-04" db="EMBL/GenBank/DDBJ databases">
        <authorList>
            <person name="Zhang T."/>
        </authorList>
    </citation>
    <scope>NUCLEOTIDE SEQUENCE</scope>
    <source>
        <strain evidence="4">HKST-UBA01</strain>
    </source>
</reference>
<evidence type="ECO:0000313" key="4">
    <source>
        <dbReference type="EMBL" id="MCA9727292.1"/>
    </source>
</evidence>
<dbReference type="GO" id="GO:0046872">
    <property type="term" value="F:metal ion binding"/>
    <property type="evidence" value="ECO:0007669"/>
    <property type="project" value="UniProtKB-KW"/>
</dbReference>
<dbReference type="EMBL" id="JAGQHR010000140">
    <property type="protein sequence ID" value="MCA9727292.1"/>
    <property type="molecule type" value="Genomic_DNA"/>
</dbReference>
<dbReference type="Proteomes" id="UP000697710">
    <property type="component" value="Unassembled WGS sequence"/>
</dbReference>
<dbReference type="Gene3D" id="1.20.120.450">
    <property type="entry name" value="dinb family like domain"/>
    <property type="match status" value="1"/>
</dbReference>
<evidence type="ECO:0000313" key="5">
    <source>
        <dbReference type="Proteomes" id="UP000697710"/>
    </source>
</evidence>
<feature type="binding site" evidence="3">
    <location>
        <position position="136"/>
    </location>
    <ligand>
        <name>a divalent metal cation</name>
        <dbReference type="ChEBI" id="CHEBI:60240"/>
    </ligand>
</feature>
<reference evidence="4" key="2">
    <citation type="journal article" date="2021" name="Microbiome">
        <title>Successional dynamics and alternative stable states in a saline activated sludge microbial community over 9 years.</title>
        <authorList>
            <person name="Wang Y."/>
            <person name="Ye J."/>
            <person name="Ju F."/>
            <person name="Liu L."/>
            <person name="Boyd J.A."/>
            <person name="Deng Y."/>
            <person name="Parks D.H."/>
            <person name="Jiang X."/>
            <person name="Yin X."/>
            <person name="Woodcroft B.J."/>
            <person name="Tyson G.W."/>
            <person name="Hugenholtz P."/>
            <person name="Polz M.F."/>
            <person name="Zhang T."/>
        </authorList>
    </citation>
    <scope>NUCLEOTIDE SEQUENCE</scope>
    <source>
        <strain evidence="4">HKST-UBA01</strain>
    </source>
</reference>
<evidence type="ECO:0000256" key="1">
    <source>
        <dbReference type="ARBA" id="ARBA00008635"/>
    </source>
</evidence>
<feature type="binding site" evidence="3">
    <location>
        <position position="132"/>
    </location>
    <ligand>
        <name>a divalent metal cation</name>
        <dbReference type="ChEBI" id="CHEBI:60240"/>
    </ligand>
</feature>
<comment type="caution">
    <text evidence="4">The sequence shown here is derived from an EMBL/GenBank/DDBJ whole genome shotgun (WGS) entry which is preliminary data.</text>
</comment>
<dbReference type="InterPro" id="IPR007837">
    <property type="entry name" value="DinB"/>
</dbReference>
<dbReference type="Pfam" id="PF05163">
    <property type="entry name" value="DinB"/>
    <property type="match status" value="1"/>
</dbReference>
<name>A0A956LYE7_UNCEI</name>
<evidence type="ECO:0000256" key="2">
    <source>
        <dbReference type="ARBA" id="ARBA00022723"/>
    </source>
</evidence>
<accession>A0A956LYE7</accession>
<organism evidence="4 5">
    <name type="scientific">Eiseniibacteriota bacterium</name>
    <dbReference type="NCBI Taxonomy" id="2212470"/>
    <lineage>
        <taxon>Bacteria</taxon>
        <taxon>Candidatus Eiseniibacteriota</taxon>
    </lineage>
</organism>
<keyword evidence="2 3" id="KW-0479">Metal-binding</keyword>
<dbReference type="InterPro" id="IPR034660">
    <property type="entry name" value="DinB/YfiT-like"/>
</dbReference>
<dbReference type="AlphaFoldDB" id="A0A956LYE7"/>
<gene>
    <name evidence="4" type="ORF">KC729_06380</name>
</gene>
<evidence type="ECO:0000256" key="3">
    <source>
        <dbReference type="PIRSR" id="PIRSR607837-1"/>
    </source>
</evidence>
<sequence>MPMIDSFLQELEMEVPATRRLLERLPEDKLGWKPHEKAYSLGQLALHVATVPGNVAQMAKQDLMEAPSFQQPAAETRGQLLDALTQSVATAKQTLGGMDDATLNSMWKFIRDGNTVMEMPRAAVLRMIMLNHWYHHRGQLSTYLRSLGVAVPSVYGPTADENPFM</sequence>
<protein>
    <submittedName>
        <fullName evidence="4">DinB family protein</fullName>
    </submittedName>
</protein>
<comment type="similarity">
    <text evidence="1">Belongs to the DinB family.</text>
</comment>
<proteinExistence type="inferred from homology"/>